<accession>G5IIQ0</accession>
<evidence type="ECO:0000259" key="1">
    <source>
        <dbReference type="PROSITE" id="PS51186"/>
    </source>
</evidence>
<dbReference type="SUPFAM" id="SSF55729">
    <property type="entry name" value="Acyl-CoA N-acyltransferases (Nat)"/>
    <property type="match status" value="1"/>
</dbReference>
<dbReference type="PATRIC" id="fig|742737.3.peg.3357"/>
<name>G5IIQ0_9FIRM</name>
<reference evidence="2 3" key="1">
    <citation type="submission" date="2011-08" db="EMBL/GenBank/DDBJ databases">
        <title>The Genome Sequence of Clostridium hathewayi WAL-18680.</title>
        <authorList>
            <consortium name="The Broad Institute Genome Sequencing Platform"/>
            <person name="Earl A."/>
            <person name="Ward D."/>
            <person name="Feldgarden M."/>
            <person name="Gevers D."/>
            <person name="Finegold S.M."/>
            <person name="Summanen P.H."/>
            <person name="Molitoris D.R."/>
            <person name="Song M."/>
            <person name="Daigneault M."/>
            <person name="Allen-Vercoe E."/>
            <person name="Young S.K."/>
            <person name="Zeng Q."/>
            <person name="Gargeya S."/>
            <person name="Fitzgerald M."/>
            <person name="Haas B."/>
            <person name="Abouelleil A."/>
            <person name="Alvarado L."/>
            <person name="Arachchi H.M."/>
            <person name="Berlin A."/>
            <person name="Brown A."/>
            <person name="Chapman S.B."/>
            <person name="Chen Z."/>
            <person name="Dunbar C."/>
            <person name="Freedman E."/>
            <person name="Gearin G."/>
            <person name="Gellesch M."/>
            <person name="Goldberg J."/>
            <person name="Griggs A."/>
            <person name="Gujja S."/>
            <person name="Heiman D."/>
            <person name="Howarth C."/>
            <person name="Larson L."/>
            <person name="Lui A."/>
            <person name="MacDonald P.J.P."/>
            <person name="Montmayeur A."/>
            <person name="Murphy C."/>
            <person name="Neiman D."/>
            <person name="Pearson M."/>
            <person name="Priest M."/>
            <person name="Roberts A."/>
            <person name="Saif S."/>
            <person name="Shea T."/>
            <person name="Shenoy N."/>
            <person name="Sisk P."/>
            <person name="Stolte C."/>
            <person name="Sykes S."/>
            <person name="Wortman J."/>
            <person name="Nusbaum C."/>
            <person name="Birren B."/>
        </authorList>
    </citation>
    <scope>NUCLEOTIDE SEQUENCE [LARGE SCALE GENOMIC DNA]</scope>
    <source>
        <strain evidence="2 3">WAL-18680</strain>
    </source>
</reference>
<comment type="caution">
    <text evidence="2">The sequence shown here is derived from an EMBL/GenBank/DDBJ whole genome shotgun (WGS) entry which is preliminary data.</text>
</comment>
<dbReference type="OrthoDB" id="9798081at2"/>
<dbReference type="InterPro" id="IPR000182">
    <property type="entry name" value="GNAT_dom"/>
</dbReference>
<dbReference type="AlphaFoldDB" id="G5IIQ0"/>
<organism evidence="2 3">
    <name type="scientific">Hungatella hathewayi WAL-18680</name>
    <dbReference type="NCBI Taxonomy" id="742737"/>
    <lineage>
        <taxon>Bacteria</taxon>
        <taxon>Bacillati</taxon>
        <taxon>Bacillota</taxon>
        <taxon>Clostridia</taxon>
        <taxon>Lachnospirales</taxon>
        <taxon>Lachnospiraceae</taxon>
        <taxon>Hungatella</taxon>
    </lineage>
</organism>
<dbReference type="RefSeq" id="WP_006781358.1">
    <property type="nucleotide sequence ID" value="NZ_CP040506.1"/>
</dbReference>
<proteinExistence type="predicted"/>
<dbReference type="PANTHER" id="PTHR43792">
    <property type="entry name" value="GNAT FAMILY, PUTATIVE (AFU_ORTHOLOGUE AFUA_3G00765)-RELATED-RELATED"/>
    <property type="match status" value="1"/>
</dbReference>
<dbReference type="Gene3D" id="3.40.630.30">
    <property type="match status" value="1"/>
</dbReference>
<evidence type="ECO:0000313" key="2">
    <source>
        <dbReference type="EMBL" id="EHI58685.1"/>
    </source>
</evidence>
<feature type="domain" description="N-acetyltransferase" evidence="1">
    <location>
        <begin position="12"/>
        <end position="181"/>
    </location>
</feature>
<dbReference type="EMBL" id="ADLN01000092">
    <property type="protein sequence ID" value="EHI58685.1"/>
    <property type="molecule type" value="Genomic_DNA"/>
</dbReference>
<dbReference type="GO" id="GO:0016747">
    <property type="term" value="F:acyltransferase activity, transferring groups other than amino-acyl groups"/>
    <property type="evidence" value="ECO:0007669"/>
    <property type="project" value="InterPro"/>
</dbReference>
<dbReference type="Proteomes" id="UP000005384">
    <property type="component" value="Unassembled WGS sequence"/>
</dbReference>
<sequence length="185" mass="21454">MSRDYFLMTNRIGFSKWCHDDMELAVLLWGEEAVTRYICASGAFSRQEITDRLGTEIHNGEQYSVQYWPIFELATEELIGCCGLRPFKNEKDSYEIGFHLRKKYWGMGFASEAAEAVIDYSFRVLKAEILYAGHHPQNAASKKLLTKLGFQYIGKNYYEPTGLYHPSYQLRVGDYMELTTLKVKQ</sequence>
<dbReference type="InterPro" id="IPR016181">
    <property type="entry name" value="Acyl_CoA_acyltransferase"/>
</dbReference>
<dbReference type="PROSITE" id="PS51186">
    <property type="entry name" value="GNAT"/>
    <property type="match status" value="1"/>
</dbReference>
<gene>
    <name evidence="2" type="ORF">HMPREF9473_03378</name>
</gene>
<dbReference type="PANTHER" id="PTHR43792:SF1">
    <property type="entry name" value="N-ACETYLTRANSFERASE DOMAIN-CONTAINING PROTEIN"/>
    <property type="match status" value="1"/>
</dbReference>
<dbReference type="Pfam" id="PF13302">
    <property type="entry name" value="Acetyltransf_3"/>
    <property type="match status" value="1"/>
</dbReference>
<protein>
    <recommendedName>
        <fullName evidence="1">N-acetyltransferase domain-containing protein</fullName>
    </recommendedName>
</protein>
<evidence type="ECO:0000313" key="3">
    <source>
        <dbReference type="Proteomes" id="UP000005384"/>
    </source>
</evidence>
<keyword evidence="3" id="KW-1185">Reference proteome</keyword>
<dbReference type="InterPro" id="IPR051531">
    <property type="entry name" value="N-acetyltransferase"/>
</dbReference>
<dbReference type="HOGENOM" id="CLU_013985_3_1_9"/>